<feature type="domain" description="Acyl-CoA dehydrogenase/oxidase C-terminal" evidence="7">
    <location>
        <begin position="284"/>
        <end position="447"/>
    </location>
</feature>
<evidence type="ECO:0000256" key="1">
    <source>
        <dbReference type="ARBA" id="ARBA00001974"/>
    </source>
</evidence>
<dbReference type="InterPro" id="IPR013786">
    <property type="entry name" value="AcylCoA_DH/ox_N"/>
</dbReference>
<comment type="caution">
    <text evidence="11">The sequence shown here is derived from an EMBL/GenBank/DDBJ whole genome shotgun (WGS) entry which is preliminary data.</text>
</comment>
<organism evidence="11 12">
    <name type="scientific">Saccharospirillum salsuginis</name>
    <dbReference type="NCBI Taxonomy" id="418750"/>
    <lineage>
        <taxon>Bacteria</taxon>
        <taxon>Pseudomonadati</taxon>
        <taxon>Pseudomonadota</taxon>
        <taxon>Gammaproteobacteria</taxon>
        <taxon>Oceanospirillales</taxon>
        <taxon>Saccharospirillaceae</taxon>
        <taxon>Saccharospirillum</taxon>
    </lineage>
</organism>
<dbReference type="InterPro" id="IPR006091">
    <property type="entry name" value="Acyl-CoA_Oxase/DH_mid-dom"/>
</dbReference>
<dbReference type="InterPro" id="IPR036250">
    <property type="entry name" value="AcylCo_DH-like_C"/>
</dbReference>
<name>A0A918NGU1_9GAMM</name>
<evidence type="ECO:0000259" key="10">
    <source>
        <dbReference type="Pfam" id="PF12806"/>
    </source>
</evidence>
<dbReference type="Pfam" id="PF12806">
    <property type="entry name" value="Acyl-CoA_dh_C"/>
    <property type="match status" value="1"/>
</dbReference>
<reference evidence="11" key="1">
    <citation type="journal article" date="2014" name="Int. J. Syst. Evol. Microbiol.">
        <title>Complete genome sequence of Corynebacterium casei LMG S-19264T (=DSM 44701T), isolated from a smear-ripened cheese.</title>
        <authorList>
            <consortium name="US DOE Joint Genome Institute (JGI-PGF)"/>
            <person name="Walter F."/>
            <person name="Albersmeier A."/>
            <person name="Kalinowski J."/>
            <person name="Ruckert C."/>
        </authorList>
    </citation>
    <scope>NUCLEOTIDE SEQUENCE</scope>
    <source>
        <strain evidence="11">KCTC 22169</strain>
    </source>
</reference>
<evidence type="ECO:0000256" key="4">
    <source>
        <dbReference type="ARBA" id="ARBA00022827"/>
    </source>
</evidence>
<keyword evidence="5 6" id="KW-0560">Oxidoreductase</keyword>
<dbReference type="RefSeq" id="WP_189612921.1">
    <property type="nucleotide sequence ID" value="NZ_BMXR01000015.1"/>
</dbReference>
<evidence type="ECO:0000313" key="11">
    <source>
        <dbReference type="EMBL" id="GGX72065.1"/>
    </source>
</evidence>
<comment type="similarity">
    <text evidence="2 6">Belongs to the acyl-CoA dehydrogenase family.</text>
</comment>
<dbReference type="Gene3D" id="1.20.140.10">
    <property type="entry name" value="Butyryl-CoA Dehydrogenase, subunit A, domain 3"/>
    <property type="match status" value="1"/>
</dbReference>
<dbReference type="SUPFAM" id="SSF47203">
    <property type="entry name" value="Acyl-CoA dehydrogenase C-terminal domain-like"/>
    <property type="match status" value="1"/>
</dbReference>
<dbReference type="EMBL" id="BMXR01000015">
    <property type="protein sequence ID" value="GGX72065.1"/>
    <property type="molecule type" value="Genomic_DNA"/>
</dbReference>
<dbReference type="AlphaFoldDB" id="A0A918NGU1"/>
<accession>A0A918NGU1</accession>
<dbReference type="Pfam" id="PF00441">
    <property type="entry name" value="Acyl-CoA_dh_1"/>
    <property type="match status" value="1"/>
</dbReference>
<keyword evidence="12" id="KW-1185">Reference proteome</keyword>
<gene>
    <name evidence="11" type="ORF">GCM10007392_44340</name>
</gene>
<feature type="domain" description="Acyl-CoA dehydrogenase/oxidase N-terminal" evidence="9">
    <location>
        <begin position="40"/>
        <end position="157"/>
    </location>
</feature>
<evidence type="ECO:0000256" key="5">
    <source>
        <dbReference type="ARBA" id="ARBA00023002"/>
    </source>
</evidence>
<dbReference type="GO" id="GO:0050660">
    <property type="term" value="F:flavin adenine dinucleotide binding"/>
    <property type="evidence" value="ECO:0007669"/>
    <property type="project" value="InterPro"/>
</dbReference>
<dbReference type="Proteomes" id="UP000626148">
    <property type="component" value="Unassembled WGS sequence"/>
</dbReference>
<comment type="cofactor">
    <cofactor evidence="1 6">
        <name>FAD</name>
        <dbReference type="ChEBI" id="CHEBI:57692"/>
    </cofactor>
</comment>
<dbReference type="InterPro" id="IPR046373">
    <property type="entry name" value="Acyl-CoA_Oxase/DH_mid-dom_sf"/>
</dbReference>
<dbReference type="PANTHER" id="PTHR42803:SF1">
    <property type="entry name" value="BROAD-SPECIFICITY LINEAR ACYL-COA DEHYDROGENASE FADE5"/>
    <property type="match status" value="1"/>
</dbReference>
<evidence type="ECO:0000259" key="7">
    <source>
        <dbReference type="Pfam" id="PF00441"/>
    </source>
</evidence>
<keyword evidence="3 6" id="KW-0285">Flavoprotein</keyword>
<evidence type="ECO:0000259" key="9">
    <source>
        <dbReference type="Pfam" id="PF02771"/>
    </source>
</evidence>
<dbReference type="Gene3D" id="2.40.110.10">
    <property type="entry name" value="Butyryl-CoA Dehydrogenase, subunit A, domain 2"/>
    <property type="match status" value="1"/>
</dbReference>
<evidence type="ECO:0000256" key="3">
    <source>
        <dbReference type="ARBA" id="ARBA00022630"/>
    </source>
</evidence>
<evidence type="ECO:0000259" key="8">
    <source>
        <dbReference type="Pfam" id="PF02770"/>
    </source>
</evidence>
<dbReference type="InterPro" id="IPR009100">
    <property type="entry name" value="AcylCoA_DH/oxidase_NM_dom_sf"/>
</dbReference>
<dbReference type="Pfam" id="PF02770">
    <property type="entry name" value="Acyl-CoA_dh_M"/>
    <property type="match status" value="1"/>
</dbReference>
<evidence type="ECO:0000256" key="2">
    <source>
        <dbReference type="ARBA" id="ARBA00009347"/>
    </source>
</evidence>
<dbReference type="InterPro" id="IPR037069">
    <property type="entry name" value="AcylCoA_DH/ox_N_sf"/>
</dbReference>
<feature type="domain" description="Acetyl-CoA dehydrogenase-like C-terminal" evidence="10">
    <location>
        <begin position="467"/>
        <end position="575"/>
    </location>
</feature>
<keyword evidence="4 6" id="KW-0274">FAD</keyword>
<dbReference type="InterPro" id="IPR025878">
    <property type="entry name" value="Acyl-CoA_dh-like_C_dom"/>
</dbReference>
<evidence type="ECO:0000313" key="12">
    <source>
        <dbReference type="Proteomes" id="UP000626148"/>
    </source>
</evidence>
<dbReference type="Gene3D" id="1.10.540.10">
    <property type="entry name" value="Acyl-CoA dehydrogenase/oxidase, N-terminal domain"/>
    <property type="match status" value="1"/>
</dbReference>
<protein>
    <submittedName>
        <fullName evidence="11">Acyl-CoA dehydrogenase</fullName>
    </submittedName>
</protein>
<proteinExistence type="inferred from homology"/>
<dbReference type="Pfam" id="PF02771">
    <property type="entry name" value="Acyl-CoA_dh_N"/>
    <property type="match status" value="1"/>
</dbReference>
<dbReference type="InterPro" id="IPR009075">
    <property type="entry name" value="AcylCo_DH/oxidase_C"/>
</dbReference>
<dbReference type="InterPro" id="IPR052166">
    <property type="entry name" value="Diverse_Acyl-CoA_DH"/>
</dbReference>
<sequence>MTDYRAPRQDVDFILNRVIGRDRLSTLAAFEPLDEELVSAILDEAGRFAEQALAPLNAPGDRAGCRFDNGRVTTPEGWPEAYRQFRDAGWTGLCLPESLEGQGLPKVLATPVTECWQGANLAFSMIQPLTEGAVEALLASGDQALIDQYGPRLTRGDWTATMALTEPAAGSDLGQLRTRAVPDGDGGYRLFGQKLFISYGEHDLTEHRLHLVLARLPDAPEGSRGISLFAVPSHRLNDQDEPAERNDIHCTGIEHKLGLHGSPTCSLTFGQNDGARGELVGEPGRGLALMFVMMNEARLSVGLQGVAVIERAYQNAVAWASERKQGRHCETGEGPVALIEHPDIRRQLLRIRSQTLASRLLGMHLGFQLDCARQTGHPDRELAQRRVDLLTPVFKAWSTEVANRLAGDAIQVFGGMGYVEETGVAQFYRDLKIATIYEGTTGIQAQDLLFRKIQRDGGDGFRDWLDQIETDLSPLSDLASAQHAWASLARQARALRNRVDWLLSEKADDPVHLHAAAVPLLEATGVLASAWQLGLAVRAAQDEAVTDEYRNNVEALFSFYCAHWLPELSASLVRVYQAGSGGGGYVFA</sequence>
<dbReference type="GO" id="GO:0016627">
    <property type="term" value="F:oxidoreductase activity, acting on the CH-CH group of donors"/>
    <property type="evidence" value="ECO:0007669"/>
    <property type="project" value="InterPro"/>
</dbReference>
<feature type="domain" description="Acyl-CoA oxidase/dehydrogenase middle" evidence="8">
    <location>
        <begin position="162"/>
        <end position="269"/>
    </location>
</feature>
<dbReference type="PANTHER" id="PTHR42803">
    <property type="entry name" value="ACYL-COA DEHYDROGENASE"/>
    <property type="match status" value="1"/>
</dbReference>
<reference evidence="11" key="2">
    <citation type="submission" date="2020-09" db="EMBL/GenBank/DDBJ databases">
        <authorList>
            <person name="Sun Q."/>
            <person name="Kim S."/>
        </authorList>
    </citation>
    <scope>NUCLEOTIDE SEQUENCE</scope>
    <source>
        <strain evidence="11">KCTC 22169</strain>
    </source>
</reference>
<dbReference type="SUPFAM" id="SSF56645">
    <property type="entry name" value="Acyl-CoA dehydrogenase NM domain-like"/>
    <property type="match status" value="1"/>
</dbReference>
<evidence type="ECO:0000256" key="6">
    <source>
        <dbReference type="RuleBase" id="RU362125"/>
    </source>
</evidence>